<dbReference type="Proteomes" id="UP001600888">
    <property type="component" value="Unassembled WGS sequence"/>
</dbReference>
<comment type="caution">
    <text evidence="1">The sequence shown here is derived from an EMBL/GenBank/DDBJ whole genome shotgun (WGS) entry which is preliminary data.</text>
</comment>
<proteinExistence type="predicted"/>
<reference evidence="1 2" key="1">
    <citation type="submission" date="2024-03" db="EMBL/GenBank/DDBJ databases">
        <title>A high-quality draft genome sequence of Diaporthe vaccinii, a causative agent of upright dieback and viscid rot disease in cranberry plants.</title>
        <authorList>
            <person name="Sarrasin M."/>
            <person name="Lang B.F."/>
            <person name="Burger G."/>
        </authorList>
    </citation>
    <scope>NUCLEOTIDE SEQUENCE [LARGE SCALE GENOMIC DNA]</scope>
    <source>
        <strain evidence="1 2">IS7</strain>
    </source>
</reference>
<sequence>MADLLLPIVHLSSLLRPVRKRPNYRQPRKEWTPSGPPAPLTRLSQPHRLFILTTPSIGANAYHLSRNIPDLLMCLR</sequence>
<organism evidence="1 2">
    <name type="scientific">Diaporthe vaccinii</name>
    <dbReference type="NCBI Taxonomy" id="105482"/>
    <lineage>
        <taxon>Eukaryota</taxon>
        <taxon>Fungi</taxon>
        <taxon>Dikarya</taxon>
        <taxon>Ascomycota</taxon>
        <taxon>Pezizomycotina</taxon>
        <taxon>Sordariomycetes</taxon>
        <taxon>Sordariomycetidae</taxon>
        <taxon>Diaporthales</taxon>
        <taxon>Diaporthaceae</taxon>
        <taxon>Diaporthe</taxon>
        <taxon>Diaporthe eres species complex</taxon>
    </lineage>
</organism>
<accession>A0ABR4ED95</accession>
<evidence type="ECO:0000313" key="1">
    <source>
        <dbReference type="EMBL" id="KAL2280431.1"/>
    </source>
</evidence>
<protein>
    <submittedName>
        <fullName evidence="1">Uncharacterized protein</fullName>
    </submittedName>
</protein>
<name>A0ABR4ED95_9PEZI</name>
<keyword evidence="2" id="KW-1185">Reference proteome</keyword>
<dbReference type="EMBL" id="JBAWTH010000067">
    <property type="protein sequence ID" value="KAL2280431.1"/>
    <property type="molecule type" value="Genomic_DNA"/>
</dbReference>
<gene>
    <name evidence="1" type="ORF">FJTKL_12651</name>
</gene>
<evidence type="ECO:0000313" key="2">
    <source>
        <dbReference type="Proteomes" id="UP001600888"/>
    </source>
</evidence>